<dbReference type="Pfam" id="PF16640">
    <property type="entry name" value="Big_3_5"/>
    <property type="match status" value="1"/>
</dbReference>
<feature type="chain" id="PRO_5041482960" evidence="2">
    <location>
        <begin position="32"/>
        <end position="768"/>
    </location>
</feature>
<dbReference type="InterPro" id="IPR004843">
    <property type="entry name" value="Calcineurin-like_PHP"/>
</dbReference>
<proteinExistence type="inferred from homology"/>
<dbReference type="PANTHER" id="PTHR11575:SF24">
    <property type="entry name" value="5'-NUCLEOTIDASE"/>
    <property type="match status" value="1"/>
</dbReference>
<keyword evidence="2" id="KW-0547">Nucleotide-binding</keyword>
<comment type="caution">
    <text evidence="6">The sequence shown here is derived from an EMBL/GenBank/DDBJ whole genome shotgun (WGS) entry which is preliminary data.</text>
</comment>
<dbReference type="GO" id="GO:0009166">
    <property type="term" value="P:nucleotide catabolic process"/>
    <property type="evidence" value="ECO:0007669"/>
    <property type="project" value="InterPro"/>
</dbReference>
<dbReference type="InterPro" id="IPR006179">
    <property type="entry name" value="5_nucleotidase/apyrase"/>
</dbReference>
<dbReference type="PRINTS" id="PR01607">
    <property type="entry name" value="APYRASEFAMLY"/>
</dbReference>
<gene>
    <name evidence="6" type="ORF">L1785_06030</name>
</gene>
<dbReference type="Pfam" id="PF00149">
    <property type="entry name" value="Metallophos"/>
    <property type="match status" value="1"/>
</dbReference>
<dbReference type="Proteomes" id="UP001165405">
    <property type="component" value="Unassembled WGS sequence"/>
</dbReference>
<dbReference type="InterPro" id="IPR008334">
    <property type="entry name" value="5'-Nucleotdase_C"/>
</dbReference>
<dbReference type="InterPro" id="IPR036907">
    <property type="entry name" value="5'-Nucleotdase_C_sf"/>
</dbReference>
<feature type="domain" description="Bacterial Ig-like" evidence="5">
    <location>
        <begin position="673"/>
        <end position="756"/>
    </location>
</feature>
<protein>
    <submittedName>
        <fullName evidence="6">Bifunctional metallophosphatase/5'-nucleotidase</fullName>
    </submittedName>
</protein>
<accession>A0AA41QBS1</accession>
<organism evidence="6 7">
    <name type="scientific">Antribacter soli</name>
    <dbReference type="NCBI Taxonomy" id="2910976"/>
    <lineage>
        <taxon>Bacteria</taxon>
        <taxon>Bacillati</taxon>
        <taxon>Actinomycetota</taxon>
        <taxon>Actinomycetes</taxon>
        <taxon>Micrococcales</taxon>
        <taxon>Promicromonosporaceae</taxon>
        <taxon>Antribacter</taxon>
    </lineage>
</organism>
<dbReference type="GO" id="GO:0008253">
    <property type="term" value="F:5'-nucleotidase activity"/>
    <property type="evidence" value="ECO:0007669"/>
    <property type="project" value="TreeGrafter"/>
</dbReference>
<keyword evidence="1 2" id="KW-0732">Signal</keyword>
<dbReference type="Gene3D" id="3.60.21.10">
    <property type="match status" value="1"/>
</dbReference>
<feature type="domain" description="Calcineurin-like phosphoesterase" evidence="3">
    <location>
        <begin position="38"/>
        <end position="263"/>
    </location>
</feature>
<dbReference type="InterPro" id="IPR006146">
    <property type="entry name" value="5'-Nucleotdase_CS"/>
</dbReference>
<dbReference type="EMBL" id="JAKGSG010000022">
    <property type="protein sequence ID" value="MCF4120529.1"/>
    <property type="molecule type" value="Genomic_DNA"/>
</dbReference>
<evidence type="ECO:0000259" key="5">
    <source>
        <dbReference type="Pfam" id="PF16640"/>
    </source>
</evidence>
<dbReference type="GO" id="GO:0005975">
    <property type="term" value="P:carbohydrate metabolic process"/>
    <property type="evidence" value="ECO:0007669"/>
    <property type="project" value="UniProtKB-ARBA"/>
</dbReference>
<evidence type="ECO:0000259" key="4">
    <source>
        <dbReference type="Pfam" id="PF02872"/>
    </source>
</evidence>
<dbReference type="InterPro" id="IPR032109">
    <property type="entry name" value="Big_3_5"/>
</dbReference>
<evidence type="ECO:0000259" key="3">
    <source>
        <dbReference type="Pfam" id="PF00149"/>
    </source>
</evidence>
<dbReference type="GO" id="GO:0030288">
    <property type="term" value="C:outer membrane-bounded periplasmic space"/>
    <property type="evidence" value="ECO:0007669"/>
    <property type="project" value="TreeGrafter"/>
</dbReference>
<dbReference type="SUPFAM" id="SSF55816">
    <property type="entry name" value="5'-nucleotidase (syn. UDP-sugar hydrolase), C-terminal domain"/>
    <property type="match status" value="1"/>
</dbReference>
<dbReference type="Pfam" id="PF02872">
    <property type="entry name" value="5_nucleotid_C"/>
    <property type="match status" value="1"/>
</dbReference>
<dbReference type="GO" id="GO:0046872">
    <property type="term" value="F:metal ion binding"/>
    <property type="evidence" value="ECO:0007669"/>
    <property type="project" value="InterPro"/>
</dbReference>
<dbReference type="GO" id="GO:0008768">
    <property type="term" value="F:UDP-sugar diphosphatase activity"/>
    <property type="evidence" value="ECO:0007669"/>
    <property type="project" value="TreeGrafter"/>
</dbReference>
<comment type="similarity">
    <text evidence="2">Belongs to the 5'-nucleotidase family.</text>
</comment>
<dbReference type="Gene3D" id="2.60.40.10">
    <property type="entry name" value="Immunoglobulins"/>
    <property type="match status" value="1"/>
</dbReference>
<dbReference type="InterPro" id="IPR029052">
    <property type="entry name" value="Metallo-depent_PP-like"/>
</dbReference>
<name>A0AA41QBS1_9MICO</name>
<sequence>MSPARTRLAGAVCLGLTVSGLSGLALAPAQAADAVDIQVLATNDFHGRIQASGSEAGAAVLAGAVQQLRAANPNTVFAAAGDLIGASTFESFIQQDKPTIDALNAAGLEVSAVGNHEFDQGYADLVNRVMAPYDPVTNPFGGAQWQYIGANVKFRATGDDAVPATWIKEMGGVQVGFVGAVTEELPALVSPAGIAELEVTDIVTSVNEEAGILKAEGADVVVLLVHEGAPSTDCATMDDSGAFADIVNDTSADVDAIVSGHTHLAYNCAFPVAGWSGRAVTERPVVSAGQYGYNLNQLVFSVDPETGEVVGKTQTLLALAGRYPADPAVTSLVSDAVAQAGVLGAQPLGQIAGSFDRAKLASGSENRGGESTLGNLVAEVQQWATSAPESGAAQIAFMNPGGLRADMAGTGTGPFPRTLTYKQAAVVQPFANTLVNMSLTGAQVKSALEQQWQRDSAGNVPTRPFLRLGVSEGFTYTFDAARPEGDRITGMWLDGAPLDLTASYSVTVNSFLASGGDNFRAFAGGTGKRDTGKIDLTAMVDYLDEFASLKALPVDYTQRAVGVSFPAGAPATYTPGAHVAFGVSSWTMSGASDVKDTAVTVSLGGAELGTFPVDTTIGTATFDDYGTASVDVVLPASTPVGPAELVLTGAATGTSTVVPVTVVQAVPTLAVEAPATIKHKKDVATLDVTVGAAGLVPTGTVEAVVNGVVLDSAELADGAAELRVGPFRKGTVAIEVRYLGDAAVEAAATTVTIRVTSDAKVGPVLTRC</sequence>
<dbReference type="RefSeq" id="WP_236088303.1">
    <property type="nucleotide sequence ID" value="NZ_JAKGSG010000022.1"/>
</dbReference>
<evidence type="ECO:0000256" key="2">
    <source>
        <dbReference type="RuleBase" id="RU362119"/>
    </source>
</evidence>
<dbReference type="SUPFAM" id="SSF56300">
    <property type="entry name" value="Metallo-dependent phosphatases"/>
    <property type="match status" value="1"/>
</dbReference>
<dbReference type="GO" id="GO:0000166">
    <property type="term" value="F:nucleotide binding"/>
    <property type="evidence" value="ECO:0007669"/>
    <property type="project" value="UniProtKB-KW"/>
</dbReference>
<evidence type="ECO:0000313" key="7">
    <source>
        <dbReference type="Proteomes" id="UP001165405"/>
    </source>
</evidence>
<keyword evidence="7" id="KW-1185">Reference proteome</keyword>
<evidence type="ECO:0000256" key="1">
    <source>
        <dbReference type="ARBA" id="ARBA00022729"/>
    </source>
</evidence>
<dbReference type="AlphaFoldDB" id="A0AA41QBS1"/>
<dbReference type="Gene3D" id="3.90.780.10">
    <property type="entry name" value="5'-Nucleotidase, C-terminal domain"/>
    <property type="match status" value="1"/>
</dbReference>
<dbReference type="PROSITE" id="PS00785">
    <property type="entry name" value="5_NUCLEOTIDASE_1"/>
    <property type="match status" value="1"/>
</dbReference>
<dbReference type="InterPro" id="IPR013783">
    <property type="entry name" value="Ig-like_fold"/>
</dbReference>
<dbReference type="PANTHER" id="PTHR11575">
    <property type="entry name" value="5'-NUCLEOTIDASE-RELATED"/>
    <property type="match status" value="1"/>
</dbReference>
<keyword evidence="2" id="KW-0378">Hydrolase</keyword>
<feature type="signal peptide" evidence="2">
    <location>
        <begin position="1"/>
        <end position="31"/>
    </location>
</feature>
<reference evidence="6" key="1">
    <citation type="submission" date="2022-01" db="EMBL/GenBank/DDBJ databases">
        <title>Antribacter sp. nov., isolated from Guizhou of China.</title>
        <authorList>
            <person name="Chengliang C."/>
            <person name="Ya Z."/>
        </authorList>
    </citation>
    <scope>NUCLEOTIDE SEQUENCE</scope>
    <source>
        <strain evidence="6">KLBMP 9083</strain>
    </source>
</reference>
<feature type="domain" description="5'-Nucleotidase C-terminal" evidence="4">
    <location>
        <begin position="362"/>
        <end position="523"/>
    </location>
</feature>
<evidence type="ECO:0000313" key="6">
    <source>
        <dbReference type="EMBL" id="MCF4120529.1"/>
    </source>
</evidence>